<sequence>MGKKQVSKKEAKILELKAQKAHLQAANYHLQGQLEQVDELLRKAEFTGTSERAWLQSFQALVLHLARIRGIGPTPFLDFSPQPLPMSTHDPRTGQPLVNVPEQGLIDRLVAEDSAAGTHTLMSTDEVSDAT</sequence>
<organism evidence="2 3">
    <name type="scientific">Mycobacterium phage Maco2</name>
    <dbReference type="NCBI Taxonomy" id="2805749"/>
    <lineage>
        <taxon>Viruses</taxon>
        <taxon>Duplodnaviria</taxon>
        <taxon>Heunggongvirae</taxon>
        <taxon>Uroviricota</taxon>
        <taxon>Caudoviricetes</taxon>
        <taxon>Mapvirus</taxon>
        <taxon>Mapvirus Ff47</taxon>
    </lineage>
</organism>
<feature type="region of interest" description="Disordered" evidence="1">
    <location>
        <begin position="77"/>
        <end position="98"/>
    </location>
</feature>
<protein>
    <submittedName>
        <fullName evidence="2">Uncharacterized protein</fullName>
    </submittedName>
</protein>
<proteinExistence type="predicted"/>
<evidence type="ECO:0000313" key="3">
    <source>
        <dbReference type="Proteomes" id="UP000663627"/>
    </source>
</evidence>
<evidence type="ECO:0000313" key="2">
    <source>
        <dbReference type="EMBL" id="QSL99573.1"/>
    </source>
</evidence>
<dbReference type="Proteomes" id="UP000663627">
    <property type="component" value="Segment"/>
</dbReference>
<name>A0A899IN43_9CAUD</name>
<accession>A0A899IN43</accession>
<reference evidence="2" key="1">
    <citation type="submission" date="2021-01" db="EMBL/GenBank/DDBJ databases">
        <authorList>
            <person name="Rakov C."/>
            <person name="Yerushalmy O."/>
            <person name="Alkalay-Oren S."/>
            <person name="Coppenhagen-Glazer S."/>
            <person name="Hazan R."/>
        </authorList>
    </citation>
    <scope>NUCLEOTIDE SEQUENCE</scope>
</reference>
<evidence type="ECO:0000256" key="1">
    <source>
        <dbReference type="SAM" id="MobiDB-lite"/>
    </source>
</evidence>
<dbReference type="EMBL" id="MW460248">
    <property type="protein sequence ID" value="QSL99573.1"/>
    <property type="molecule type" value="Genomic_DNA"/>
</dbReference>